<reference evidence="3" key="1">
    <citation type="submission" date="2022-10" db="EMBL/GenBank/DDBJ databases">
        <title>Novel sulphate-reducing endosymbionts in the free-living metamonad Anaeramoeba.</title>
        <authorList>
            <person name="Jerlstrom-Hultqvist J."/>
            <person name="Cepicka I."/>
            <person name="Gallot-Lavallee L."/>
            <person name="Salas-Leiva D."/>
            <person name="Curtis B.A."/>
            <person name="Zahonova K."/>
            <person name="Pipaliya S."/>
            <person name="Dacks J."/>
            <person name="Roger A.J."/>
        </authorList>
    </citation>
    <scope>NUCLEOTIDE SEQUENCE</scope>
    <source>
        <strain evidence="3">BMAN</strain>
    </source>
</reference>
<keyword evidence="4" id="KW-1185">Reference proteome</keyword>
<dbReference type="InterPro" id="IPR051553">
    <property type="entry name" value="Ran_GTPase-activating"/>
</dbReference>
<dbReference type="SMART" id="SM00225">
    <property type="entry name" value="BTB"/>
    <property type="match status" value="1"/>
</dbReference>
<feature type="domain" description="BTB" evidence="2">
    <location>
        <begin position="460"/>
        <end position="527"/>
    </location>
</feature>
<organism evidence="3 4">
    <name type="scientific">Anaeramoeba ignava</name>
    <name type="common">Anaerobic marine amoeba</name>
    <dbReference type="NCBI Taxonomy" id="1746090"/>
    <lineage>
        <taxon>Eukaryota</taxon>
        <taxon>Metamonada</taxon>
        <taxon>Anaeramoebidae</taxon>
        <taxon>Anaeramoeba</taxon>
    </lineage>
</organism>
<dbReference type="SUPFAM" id="SSF50985">
    <property type="entry name" value="RCC1/BLIP-II"/>
    <property type="match status" value="1"/>
</dbReference>
<dbReference type="InterPro" id="IPR009091">
    <property type="entry name" value="RCC1/BLIP-II"/>
</dbReference>
<dbReference type="InterPro" id="IPR011333">
    <property type="entry name" value="SKP1/BTB/POZ_sf"/>
</dbReference>
<dbReference type="AlphaFoldDB" id="A0A9Q0RC01"/>
<dbReference type="SUPFAM" id="SSF54695">
    <property type="entry name" value="POZ domain"/>
    <property type="match status" value="1"/>
</dbReference>
<dbReference type="OrthoDB" id="5370059at2759"/>
<dbReference type="PANTHER" id="PTHR45982:SF1">
    <property type="entry name" value="REGULATOR OF CHROMOSOME CONDENSATION"/>
    <property type="match status" value="1"/>
</dbReference>
<comment type="caution">
    <text evidence="3">The sequence shown here is derived from an EMBL/GenBank/DDBJ whole genome shotgun (WGS) entry which is preliminary data.</text>
</comment>
<dbReference type="EMBL" id="JAPDFW010000069">
    <property type="protein sequence ID" value="KAJ5074637.1"/>
    <property type="molecule type" value="Genomic_DNA"/>
</dbReference>
<dbReference type="CDD" id="cd18186">
    <property type="entry name" value="BTB_POZ_ZBTB_KLHL-like"/>
    <property type="match status" value="1"/>
</dbReference>
<dbReference type="PANTHER" id="PTHR45982">
    <property type="entry name" value="REGULATOR OF CHROMOSOME CONDENSATION"/>
    <property type="match status" value="1"/>
</dbReference>
<dbReference type="InterPro" id="IPR000408">
    <property type="entry name" value="Reg_chr_condens"/>
</dbReference>
<proteinExistence type="predicted"/>
<accession>A0A9Q0RC01</accession>
<dbReference type="Pfam" id="PF13540">
    <property type="entry name" value="RCC1_2"/>
    <property type="match status" value="1"/>
</dbReference>
<evidence type="ECO:0000313" key="3">
    <source>
        <dbReference type="EMBL" id="KAJ5074637.1"/>
    </source>
</evidence>
<dbReference type="Pfam" id="PF00651">
    <property type="entry name" value="BTB"/>
    <property type="match status" value="1"/>
</dbReference>
<evidence type="ECO:0000256" key="1">
    <source>
        <dbReference type="PROSITE-ProRule" id="PRU00235"/>
    </source>
</evidence>
<gene>
    <name evidence="3" type="ORF">M0811_07992</name>
</gene>
<protein>
    <submittedName>
        <fullName evidence="3">Claret isoform a</fullName>
    </submittedName>
</protein>
<dbReference type="InterPro" id="IPR000210">
    <property type="entry name" value="BTB/POZ_dom"/>
</dbReference>
<dbReference type="Gene3D" id="3.30.710.10">
    <property type="entry name" value="Potassium Channel Kv1.1, Chain A"/>
    <property type="match status" value="1"/>
</dbReference>
<feature type="repeat" description="RCC1" evidence="1">
    <location>
        <begin position="193"/>
        <end position="246"/>
    </location>
</feature>
<evidence type="ECO:0000313" key="4">
    <source>
        <dbReference type="Proteomes" id="UP001149090"/>
    </source>
</evidence>
<sequence length="564" mass="65102">MTSKINEVWIFGNQELFGFGGRPRIHGLPRRMENVEQVPIREISANSSSSIFVYQDDRAIEYLQKVKRARKIQFENIKKAVSGNLSFGVLTLDGNVFVKGKIIHSEQKESFIKVNDMIEDEDDRIIKDVICGMNSIYMLSEKNTAYGFGNNNYGQLCCERSENKNKVVLMMKNVLKIYSGNSANHVFLLNSNQELFCCGHNYDYQFGLGKTNKFDISKPTKIKNIPKGKIFDIQSGRRHVIMLIENKKGVRKVYSCGSMLYNGHGTDKTKFSEIKSVLKKENVAEIAVGYDHSLILTSSGKLFGFGDNGNGQLANENHGNAPKPFKIELPHLGFNISTYHICAGSQISFLYTCVYSSLNLDLIQLFRRKEFCDIFFNTITGERIPLSKLILQFRIQKEEDLGKIEQIISKKTVEQANQIIEVIYGNYKIDFKLKREIQEYLRKENLVETMKRMYLSEETKDFIIKRNEKSFKFHKLVLIARSELFRGMFLSVTDDNSNQVSDYSELSDESFAILEYYLYTNQIKEEIQITEEIVEEMKKAMDYFQLNESNPNLVDLIKDQKMKN</sequence>
<dbReference type="Proteomes" id="UP001149090">
    <property type="component" value="Unassembled WGS sequence"/>
</dbReference>
<dbReference type="PROSITE" id="PS50097">
    <property type="entry name" value="BTB"/>
    <property type="match status" value="1"/>
</dbReference>
<dbReference type="PROSITE" id="PS50012">
    <property type="entry name" value="RCC1_3"/>
    <property type="match status" value="1"/>
</dbReference>
<name>A0A9Q0RC01_ANAIG</name>
<dbReference type="Pfam" id="PF00415">
    <property type="entry name" value="RCC1"/>
    <property type="match status" value="1"/>
</dbReference>
<dbReference type="Gene3D" id="2.130.10.30">
    <property type="entry name" value="Regulator of chromosome condensation 1/beta-lactamase-inhibitor protein II"/>
    <property type="match status" value="1"/>
</dbReference>
<evidence type="ECO:0000259" key="2">
    <source>
        <dbReference type="PROSITE" id="PS50097"/>
    </source>
</evidence>